<dbReference type="EMBL" id="VSSQ01013870">
    <property type="protein sequence ID" value="MPM52453.1"/>
    <property type="molecule type" value="Genomic_DNA"/>
</dbReference>
<dbReference type="GO" id="GO:0005886">
    <property type="term" value="C:plasma membrane"/>
    <property type="evidence" value="ECO:0007669"/>
    <property type="project" value="TreeGrafter"/>
</dbReference>
<dbReference type="Pfam" id="PF02447">
    <property type="entry name" value="GntP_permease"/>
    <property type="match status" value="1"/>
</dbReference>
<dbReference type="PANTHER" id="PTHR30354:SF11">
    <property type="entry name" value="PERMEASE"/>
    <property type="match status" value="1"/>
</dbReference>
<dbReference type="InterPro" id="IPR003474">
    <property type="entry name" value="Glcn_transporter"/>
</dbReference>
<protein>
    <submittedName>
        <fullName evidence="2">D-serine transporter DsdX</fullName>
    </submittedName>
</protein>
<dbReference type="AlphaFoldDB" id="A0A645ANM4"/>
<keyword evidence="1" id="KW-1133">Transmembrane helix</keyword>
<dbReference type="PANTHER" id="PTHR30354">
    <property type="entry name" value="GNT FAMILY GLUCONATE TRANSPORTER"/>
    <property type="match status" value="1"/>
</dbReference>
<keyword evidence="1" id="KW-0812">Transmembrane</keyword>
<proteinExistence type="predicted"/>
<keyword evidence="1" id="KW-0472">Membrane</keyword>
<feature type="transmembrane region" description="Helical" evidence="1">
    <location>
        <begin position="96"/>
        <end position="129"/>
    </location>
</feature>
<gene>
    <name evidence="2" type="primary">dsdX_3</name>
    <name evidence="2" type="ORF">SDC9_99212</name>
</gene>
<evidence type="ECO:0000256" key="1">
    <source>
        <dbReference type="SAM" id="Phobius"/>
    </source>
</evidence>
<organism evidence="2">
    <name type="scientific">bioreactor metagenome</name>
    <dbReference type="NCBI Taxonomy" id="1076179"/>
    <lineage>
        <taxon>unclassified sequences</taxon>
        <taxon>metagenomes</taxon>
        <taxon>ecological metagenomes</taxon>
    </lineage>
</organism>
<reference evidence="2" key="1">
    <citation type="submission" date="2019-08" db="EMBL/GenBank/DDBJ databases">
        <authorList>
            <person name="Kucharzyk K."/>
            <person name="Murdoch R.W."/>
            <person name="Higgins S."/>
            <person name="Loffler F."/>
        </authorList>
    </citation>
    <scope>NUCLEOTIDE SEQUENCE</scope>
</reference>
<accession>A0A645ANM4</accession>
<comment type="caution">
    <text evidence="2">The sequence shown here is derived from an EMBL/GenBank/DDBJ whole genome shotgun (WGS) entry which is preliminary data.</text>
</comment>
<sequence>MIAFGAFAGLAGLDVPIINFIGDATVALFTGLLIAYGMARHYVKAEETADAFTAGLRTSGGILLVTGVGGSLGAVIKATGLADLLGDLFSAEQGMSVVLIILLAWFVAALMHLAIGSVSVAAITAAGILAPIVGSLPVAPVIVGLAIASGSLFALQVNSNFFWLYKSLLGLSTQGTLKTMTTVTAMGSLVSLPIVMAASLIPIG</sequence>
<feature type="transmembrane region" description="Helical" evidence="1">
    <location>
        <begin position="17"/>
        <end position="39"/>
    </location>
</feature>
<dbReference type="GO" id="GO:0015128">
    <property type="term" value="F:gluconate transmembrane transporter activity"/>
    <property type="evidence" value="ECO:0007669"/>
    <property type="project" value="InterPro"/>
</dbReference>
<evidence type="ECO:0000313" key="2">
    <source>
        <dbReference type="EMBL" id="MPM52453.1"/>
    </source>
</evidence>
<name>A0A645ANM4_9ZZZZ</name>
<feature type="transmembrane region" description="Helical" evidence="1">
    <location>
        <begin position="183"/>
        <end position="203"/>
    </location>
</feature>
<feature type="transmembrane region" description="Helical" evidence="1">
    <location>
        <begin position="51"/>
        <end position="76"/>
    </location>
</feature>